<dbReference type="SUPFAM" id="SSF53223">
    <property type="entry name" value="Aminoacid dehydrogenase-like, N-terminal domain"/>
    <property type="match status" value="1"/>
</dbReference>
<organism evidence="6 7">
    <name type="scientific">Streptomyces clavuligerus</name>
    <dbReference type="NCBI Taxonomy" id="1901"/>
    <lineage>
        <taxon>Bacteria</taxon>
        <taxon>Bacillati</taxon>
        <taxon>Actinomycetota</taxon>
        <taxon>Actinomycetes</taxon>
        <taxon>Kitasatosporales</taxon>
        <taxon>Streptomycetaceae</taxon>
        <taxon>Streptomyces</taxon>
    </lineage>
</organism>
<geneLocation type="plasmid" evidence="6 7">
    <name>pSCL4</name>
</geneLocation>
<dbReference type="InterPro" id="IPR006097">
    <property type="entry name" value="Glu/Leu/Phe/Val/Trp_DH_dimer"/>
</dbReference>
<evidence type="ECO:0000313" key="6">
    <source>
        <dbReference type="EMBL" id="EFG04778.2"/>
    </source>
</evidence>
<dbReference type="Pfam" id="PF00208">
    <property type="entry name" value="ELFV_dehydrog"/>
    <property type="match status" value="1"/>
</dbReference>
<dbReference type="GO" id="GO:0004352">
    <property type="term" value="F:glutamate dehydrogenase (NAD+) activity"/>
    <property type="evidence" value="ECO:0007669"/>
    <property type="project" value="TreeGrafter"/>
</dbReference>
<dbReference type="PRINTS" id="PR00082">
    <property type="entry name" value="GLFDHDRGNASE"/>
</dbReference>
<feature type="domain" description="Glutamate/phenylalanine/leucine/valine/L-tryptophan dehydrogenase C-terminal" evidence="5">
    <location>
        <begin position="168"/>
        <end position="373"/>
    </location>
</feature>
<dbReference type="InterPro" id="IPR006096">
    <property type="entry name" value="Glu/Leu/Phe/Val/Trp_DH_C"/>
</dbReference>
<keyword evidence="7" id="KW-1185">Reference proteome</keyword>
<feature type="region of interest" description="Disordered" evidence="4">
    <location>
        <begin position="381"/>
        <end position="401"/>
    </location>
</feature>
<keyword evidence="6" id="KW-0614">Plasmid</keyword>
<protein>
    <submittedName>
        <fullName evidence="6">Putative glutamate dehydrogenase</fullName>
        <ecNumber evidence="6">1.4.1.3</ecNumber>
    </submittedName>
</protein>
<dbReference type="InterPro" id="IPR046346">
    <property type="entry name" value="Aminoacid_DH-like_N_sf"/>
</dbReference>
<proteinExistence type="inferred from homology"/>
<dbReference type="AlphaFoldDB" id="D5SLI5"/>
<dbReference type="SUPFAM" id="SSF51735">
    <property type="entry name" value="NAD(P)-binding Rossmann-fold domains"/>
    <property type="match status" value="1"/>
</dbReference>
<evidence type="ECO:0000256" key="3">
    <source>
        <dbReference type="RuleBase" id="RU004417"/>
    </source>
</evidence>
<dbReference type="EMBL" id="CM000914">
    <property type="protein sequence ID" value="EFG04778.2"/>
    <property type="molecule type" value="Genomic_DNA"/>
</dbReference>
<dbReference type="eggNOG" id="COG0334">
    <property type="taxonomic scope" value="Bacteria"/>
</dbReference>
<dbReference type="PANTHER" id="PTHR11606:SF13">
    <property type="entry name" value="GLUTAMATE DEHYDROGENASE 1, MITOCHONDRIAL"/>
    <property type="match status" value="1"/>
</dbReference>
<dbReference type="Proteomes" id="UP000002357">
    <property type="component" value="Plasmid pSCL4"/>
</dbReference>
<keyword evidence="2 3" id="KW-0560">Oxidoreductase</keyword>
<dbReference type="GO" id="GO:0006538">
    <property type="term" value="P:L-glutamate catabolic process"/>
    <property type="evidence" value="ECO:0007669"/>
    <property type="project" value="TreeGrafter"/>
</dbReference>
<evidence type="ECO:0000256" key="1">
    <source>
        <dbReference type="ARBA" id="ARBA00006382"/>
    </source>
</evidence>
<dbReference type="InterPro" id="IPR006095">
    <property type="entry name" value="Glu/Leu/Phe/Val/Trp_DH"/>
</dbReference>
<feature type="compositionally biased region" description="Basic and acidic residues" evidence="4">
    <location>
        <begin position="1"/>
        <end position="11"/>
    </location>
</feature>
<evidence type="ECO:0000256" key="4">
    <source>
        <dbReference type="SAM" id="MobiDB-lite"/>
    </source>
</evidence>
<gene>
    <name evidence="6" type="ORF">SCLAV_p1292</name>
</gene>
<reference evidence="6 7" key="1">
    <citation type="journal article" date="2010" name="Genome Biol. Evol.">
        <title>The sequence of a 1.8-mb bacterial linear plasmid reveals a rich evolutionary reservoir of secondary metabolic pathways.</title>
        <authorList>
            <person name="Medema M.H."/>
            <person name="Trefzer A."/>
            <person name="Kovalchuk A."/>
            <person name="van den Berg M."/>
            <person name="Mueller U."/>
            <person name="Heijne W."/>
            <person name="Wu L."/>
            <person name="Alam M.T."/>
            <person name="Ronning C.M."/>
            <person name="Nierman W.C."/>
            <person name="Bovenberg R.A.L."/>
            <person name="Breitling R."/>
            <person name="Takano E."/>
        </authorList>
    </citation>
    <scope>NUCLEOTIDE SEQUENCE [LARGE SCALE GENOMIC DNA]</scope>
    <source>
        <strain evidence="7">ATCC 27064 / DSM 738 / JCM 4710 / NBRC 13307 / NCIMB 12785 / NRRL 3585 / VKM Ac-602</strain>
        <plasmid evidence="6">pSCL4</plasmid>
    </source>
</reference>
<accession>D5SLI5</accession>
<dbReference type="PANTHER" id="PTHR11606">
    <property type="entry name" value="GLUTAMATE DEHYDROGENASE"/>
    <property type="match status" value="1"/>
</dbReference>
<sequence length="401" mass="41057">MSRALSPERTDPGTATGAGGVGGAPRPVLSTTLDLPGCEARAWVVVDSLVDGLAMGGTRMTPTVTEAELAHLARAMTRKLALVGLPIGGAKAGIAPGPGAPGTGAERQAVMREFGRSAGPLLHGGVYLGCDQGTTYADRRLAFEAAGYDVAERPGATRLTVGWAELWDHMADITGYGVAVAVLGALRAAGARTPRRIAIQGFGTVGRAVAGHLADRGHRVVAVADVHGTIEDPRGLPVAELTALTSGDGTIDRTRLPASATVRGPGRAWLHSDADVLVLAASAAAIDTDAVPSVRAPMVVEGGNMSCTEPARRLLRERGHTVLPDVVVNVGGAAATGCVLTGLAPSDLPLPRLSAWLRAWVAERVARNCELVQELSTAGSPDPVAELLTAPPLRRHGPGGR</sequence>
<dbReference type="EC" id="1.4.1.3" evidence="6"/>
<name>D5SLI5_STRCL</name>
<comment type="similarity">
    <text evidence="1 3">Belongs to the Glu/Leu/Phe/Val dehydrogenases family.</text>
</comment>
<evidence type="ECO:0000259" key="5">
    <source>
        <dbReference type="SMART" id="SM00839"/>
    </source>
</evidence>
<dbReference type="Gene3D" id="3.40.50.720">
    <property type="entry name" value="NAD(P)-binding Rossmann-like Domain"/>
    <property type="match status" value="1"/>
</dbReference>
<feature type="region of interest" description="Disordered" evidence="4">
    <location>
        <begin position="1"/>
        <end position="25"/>
    </location>
</feature>
<evidence type="ECO:0000256" key="2">
    <source>
        <dbReference type="ARBA" id="ARBA00023002"/>
    </source>
</evidence>
<dbReference type="SMART" id="SM00839">
    <property type="entry name" value="ELFV_dehydrog"/>
    <property type="match status" value="1"/>
</dbReference>
<evidence type="ECO:0000313" key="7">
    <source>
        <dbReference type="Proteomes" id="UP000002357"/>
    </source>
</evidence>
<dbReference type="Gene3D" id="3.40.50.10860">
    <property type="entry name" value="Leucine Dehydrogenase, chain A, domain 1"/>
    <property type="match status" value="1"/>
</dbReference>
<dbReference type="Pfam" id="PF02812">
    <property type="entry name" value="ELFV_dehydrog_N"/>
    <property type="match status" value="1"/>
</dbReference>
<dbReference type="InterPro" id="IPR036291">
    <property type="entry name" value="NAD(P)-bd_dom_sf"/>
</dbReference>